<feature type="domain" description="UBP-type" evidence="5">
    <location>
        <begin position="166"/>
        <end position="253"/>
    </location>
</feature>
<dbReference type="PANTHER" id="PTHR46157">
    <property type="entry name" value="K(+) EFFLUX ANTIPORTER 3, CHLOROPLASTIC"/>
    <property type="match status" value="1"/>
</dbReference>
<dbReference type="Pfam" id="PF02148">
    <property type="entry name" value="zf-UBP"/>
    <property type="match status" value="1"/>
</dbReference>
<reference evidence="7" key="1">
    <citation type="journal article" date="2019" name="Int. J. Syst. Evol. Microbiol.">
        <title>The Global Catalogue of Microorganisms (GCM) 10K type strain sequencing project: providing services to taxonomists for standard genome sequencing and annotation.</title>
        <authorList>
            <consortium name="The Broad Institute Genomics Platform"/>
            <consortium name="The Broad Institute Genome Sequencing Center for Infectious Disease"/>
            <person name="Wu L."/>
            <person name="Ma J."/>
        </authorList>
    </citation>
    <scope>NUCLEOTIDE SEQUENCE [LARGE SCALE GENOMIC DNA]</scope>
    <source>
        <strain evidence="7">CCUG 63369</strain>
    </source>
</reference>
<feature type="region of interest" description="Disordered" evidence="4">
    <location>
        <begin position="142"/>
        <end position="171"/>
    </location>
</feature>
<protein>
    <submittedName>
        <fullName evidence="6">NAD-binding protein</fullName>
    </submittedName>
</protein>
<keyword evidence="7" id="KW-1185">Reference proteome</keyword>
<dbReference type="Gene3D" id="3.30.40.10">
    <property type="entry name" value="Zinc/RING finger domain, C3HC4 (zinc finger)"/>
    <property type="match status" value="1"/>
</dbReference>
<dbReference type="SUPFAM" id="SSF57850">
    <property type="entry name" value="RING/U-box"/>
    <property type="match status" value="1"/>
</dbReference>
<sequence length="253" mass="26563">GSEPAPDAPVLISGWGPVAAELAASVRARGIPVHVTTLGPDLAAAAEAQGHTVVRGDPQRLNVLEEAGLFEARAVVIPENTSEESVRIAAVIRRLVPEAPIVVRPVDTPESDLLTPPGADRVVDTTRAVSADLSGTLLDALGLPAPTPGDRPDPYTPVDFSADPQSTCPHASQIQPVLPSTAGCVDCLRMGERDWVHLRICLSCGHVGCCDSSPNRHAWAHATGTEHPLVTSAEPGEGWAWCYLDATRLSPEE</sequence>
<dbReference type="InterPro" id="IPR013083">
    <property type="entry name" value="Znf_RING/FYVE/PHD"/>
</dbReference>
<feature type="non-terminal residue" evidence="6">
    <location>
        <position position="1"/>
    </location>
</feature>
<comment type="caution">
    <text evidence="6">The sequence shown here is derived from an EMBL/GenBank/DDBJ whole genome shotgun (WGS) entry which is preliminary data.</text>
</comment>
<dbReference type="Pfam" id="PF02254">
    <property type="entry name" value="TrkA_N"/>
    <property type="match status" value="1"/>
</dbReference>
<evidence type="ECO:0000256" key="3">
    <source>
        <dbReference type="ARBA" id="ARBA00023065"/>
    </source>
</evidence>
<accession>A0ABW3BM43</accession>
<evidence type="ECO:0000313" key="6">
    <source>
        <dbReference type="EMBL" id="MFD0804105.1"/>
    </source>
</evidence>
<dbReference type="InterPro" id="IPR036291">
    <property type="entry name" value="NAD(P)-bd_dom_sf"/>
</dbReference>
<evidence type="ECO:0000313" key="7">
    <source>
        <dbReference type="Proteomes" id="UP001596956"/>
    </source>
</evidence>
<evidence type="ECO:0000256" key="2">
    <source>
        <dbReference type="ARBA" id="ARBA00022449"/>
    </source>
</evidence>
<dbReference type="PANTHER" id="PTHR46157:SF4">
    <property type="entry name" value="K(+) EFFLUX ANTIPORTER 3, CHLOROPLASTIC"/>
    <property type="match status" value="1"/>
</dbReference>
<dbReference type="EMBL" id="JBHTHR010001362">
    <property type="protein sequence ID" value="MFD0804105.1"/>
    <property type="molecule type" value="Genomic_DNA"/>
</dbReference>
<keyword evidence="2" id="KW-0050">Antiport</keyword>
<dbReference type="InterPro" id="IPR001607">
    <property type="entry name" value="Znf_UBP"/>
</dbReference>
<keyword evidence="3" id="KW-0406">Ion transport</keyword>
<dbReference type="InterPro" id="IPR003148">
    <property type="entry name" value="RCK_N"/>
</dbReference>
<dbReference type="PROSITE" id="PS50271">
    <property type="entry name" value="ZF_UBP"/>
    <property type="match status" value="1"/>
</dbReference>
<evidence type="ECO:0000259" key="5">
    <source>
        <dbReference type="PROSITE" id="PS50271"/>
    </source>
</evidence>
<evidence type="ECO:0000256" key="4">
    <source>
        <dbReference type="SAM" id="MobiDB-lite"/>
    </source>
</evidence>
<dbReference type="Gene3D" id="3.40.50.720">
    <property type="entry name" value="NAD(P)-binding Rossmann-like Domain"/>
    <property type="match status" value="1"/>
</dbReference>
<dbReference type="Proteomes" id="UP001596956">
    <property type="component" value="Unassembled WGS sequence"/>
</dbReference>
<organism evidence="6 7">
    <name type="scientific">Streptomonospora algeriensis</name>
    <dbReference type="NCBI Taxonomy" id="995084"/>
    <lineage>
        <taxon>Bacteria</taxon>
        <taxon>Bacillati</taxon>
        <taxon>Actinomycetota</taxon>
        <taxon>Actinomycetes</taxon>
        <taxon>Streptosporangiales</taxon>
        <taxon>Nocardiopsidaceae</taxon>
        <taxon>Streptomonospora</taxon>
    </lineage>
</organism>
<evidence type="ECO:0000256" key="1">
    <source>
        <dbReference type="ARBA" id="ARBA00022448"/>
    </source>
</evidence>
<gene>
    <name evidence="6" type="ORF">ACFQZU_22710</name>
</gene>
<proteinExistence type="predicted"/>
<dbReference type="SUPFAM" id="SSF51735">
    <property type="entry name" value="NAD(P)-binding Rossmann-fold domains"/>
    <property type="match status" value="1"/>
</dbReference>
<name>A0ABW3BM43_9ACTN</name>
<keyword evidence="1" id="KW-0813">Transport</keyword>